<feature type="non-terminal residue" evidence="1">
    <location>
        <position position="76"/>
    </location>
</feature>
<organism evidence="1 2">
    <name type="scientific">Mycena metata</name>
    <dbReference type="NCBI Taxonomy" id="1033252"/>
    <lineage>
        <taxon>Eukaryota</taxon>
        <taxon>Fungi</taxon>
        <taxon>Dikarya</taxon>
        <taxon>Basidiomycota</taxon>
        <taxon>Agaricomycotina</taxon>
        <taxon>Agaricomycetes</taxon>
        <taxon>Agaricomycetidae</taxon>
        <taxon>Agaricales</taxon>
        <taxon>Marasmiineae</taxon>
        <taxon>Mycenaceae</taxon>
        <taxon>Mycena</taxon>
    </lineage>
</organism>
<evidence type="ECO:0000313" key="2">
    <source>
        <dbReference type="Proteomes" id="UP001215598"/>
    </source>
</evidence>
<protein>
    <submittedName>
        <fullName evidence="1">Uncharacterized protein</fullName>
    </submittedName>
</protein>
<gene>
    <name evidence="1" type="ORF">B0H16DRAFT_1593758</name>
</gene>
<name>A0AAD7HRH6_9AGAR</name>
<dbReference type="EMBL" id="JARKIB010000191">
    <property type="protein sequence ID" value="KAJ7725782.1"/>
    <property type="molecule type" value="Genomic_DNA"/>
</dbReference>
<keyword evidence="2" id="KW-1185">Reference proteome</keyword>
<accession>A0AAD7HRH6</accession>
<dbReference type="AlphaFoldDB" id="A0AAD7HRH6"/>
<reference evidence="1" key="1">
    <citation type="submission" date="2023-03" db="EMBL/GenBank/DDBJ databases">
        <title>Massive genome expansion in bonnet fungi (Mycena s.s.) driven by repeated elements and novel gene families across ecological guilds.</title>
        <authorList>
            <consortium name="Lawrence Berkeley National Laboratory"/>
            <person name="Harder C.B."/>
            <person name="Miyauchi S."/>
            <person name="Viragh M."/>
            <person name="Kuo A."/>
            <person name="Thoen E."/>
            <person name="Andreopoulos B."/>
            <person name="Lu D."/>
            <person name="Skrede I."/>
            <person name="Drula E."/>
            <person name="Henrissat B."/>
            <person name="Morin E."/>
            <person name="Kohler A."/>
            <person name="Barry K."/>
            <person name="LaButti K."/>
            <person name="Morin E."/>
            <person name="Salamov A."/>
            <person name="Lipzen A."/>
            <person name="Mereny Z."/>
            <person name="Hegedus B."/>
            <person name="Baldrian P."/>
            <person name="Stursova M."/>
            <person name="Weitz H."/>
            <person name="Taylor A."/>
            <person name="Grigoriev I.V."/>
            <person name="Nagy L.G."/>
            <person name="Martin F."/>
            <person name="Kauserud H."/>
        </authorList>
    </citation>
    <scope>NUCLEOTIDE SEQUENCE</scope>
    <source>
        <strain evidence="1">CBHHK182m</strain>
    </source>
</reference>
<dbReference type="Proteomes" id="UP001215598">
    <property type="component" value="Unassembled WGS sequence"/>
</dbReference>
<sequence length="76" mass="9089">MSWRADVTVRSRATLILFLILSYLTAVPFRRPFRLLSKSSVSFPYFPFLFRTYYYTVYNPVMSVVRFFGQYTTYAT</sequence>
<comment type="caution">
    <text evidence="1">The sequence shown here is derived from an EMBL/GenBank/DDBJ whole genome shotgun (WGS) entry which is preliminary data.</text>
</comment>
<evidence type="ECO:0000313" key="1">
    <source>
        <dbReference type="EMBL" id="KAJ7725782.1"/>
    </source>
</evidence>
<proteinExistence type="predicted"/>